<dbReference type="AlphaFoldDB" id="A0A0A8K6A1"/>
<evidence type="ECO:0000256" key="2">
    <source>
        <dbReference type="ARBA" id="ARBA00022723"/>
    </source>
</evidence>
<dbReference type="Pfam" id="PF04828">
    <property type="entry name" value="GFA"/>
    <property type="match status" value="1"/>
</dbReference>
<reference evidence="6 7" key="1">
    <citation type="submission" date="2014-09" db="EMBL/GenBank/DDBJ databases">
        <title>Genome sequencing of Methyloceanibacter caenitepidi Gela4.</title>
        <authorList>
            <person name="Takeuchi M."/>
            <person name="Susumu S."/>
            <person name="Kamagata Y."/>
            <person name="Oshima K."/>
            <person name="Hattori M."/>
            <person name="Iwasaki W."/>
        </authorList>
    </citation>
    <scope>NUCLEOTIDE SEQUENCE [LARGE SCALE GENOMIC DNA]</scope>
    <source>
        <strain evidence="6 7">Gela4</strain>
    </source>
</reference>
<dbReference type="PROSITE" id="PS51891">
    <property type="entry name" value="CENP_V_GFA"/>
    <property type="match status" value="1"/>
</dbReference>
<proteinExistence type="inferred from homology"/>
<dbReference type="OrthoDB" id="9807246at2"/>
<keyword evidence="3" id="KW-0862">Zinc</keyword>
<feature type="domain" description="CENP-V/GFA" evidence="5">
    <location>
        <begin position="14"/>
        <end position="131"/>
    </location>
</feature>
<dbReference type="STRING" id="1384459.GL4_2983"/>
<evidence type="ECO:0000313" key="7">
    <source>
        <dbReference type="Proteomes" id="UP000031643"/>
    </source>
</evidence>
<dbReference type="HOGENOM" id="CLU_055491_6_2_5"/>
<keyword evidence="7" id="KW-1185">Reference proteome</keyword>
<dbReference type="Proteomes" id="UP000031643">
    <property type="component" value="Chromosome"/>
</dbReference>
<organism evidence="6 7">
    <name type="scientific">Methyloceanibacter caenitepidi</name>
    <dbReference type="NCBI Taxonomy" id="1384459"/>
    <lineage>
        <taxon>Bacteria</taxon>
        <taxon>Pseudomonadati</taxon>
        <taxon>Pseudomonadota</taxon>
        <taxon>Alphaproteobacteria</taxon>
        <taxon>Hyphomicrobiales</taxon>
        <taxon>Hyphomicrobiaceae</taxon>
        <taxon>Methyloceanibacter</taxon>
    </lineage>
</organism>
<dbReference type="EMBL" id="AP014648">
    <property type="protein sequence ID" value="BAQ18415.1"/>
    <property type="molecule type" value="Genomic_DNA"/>
</dbReference>
<accession>A0A0A8K6A1</accession>
<protein>
    <submittedName>
        <fullName evidence="6">Gfa-like protein</fullName>
    </submittedName>
</protein>
<evidence type="ECO:0000256" key="1">
    <source>
        <dbReference type="ARBA" id="ARBA00005495"/>
    </source>
</evidence>
<name>A0A0A8K6A1_9HYPH</name>
<dbReference type="InterPro" id="IPR006913">
    <property type="entry name" value="CENP-V/GFA"/>
</dbReference>
<comment type="similarity">
    <text evidence="1">Belongs to the Gfa family.</text>
</comment>
<evidence type="ECO:0000256" key="3">
    <source>
        <dbReference type="ARBA" id="ARBA00022833"/>
    </source>
</evidence>
<dbReference type="KEGG" id="mcg:GL4_2983"/>
<dbReference type="PANTHER" id="PTHR33337">
    <property type="entry name" value="GFA DOMAIN-CONTAINING PROTEIN"/>
    <property type="match status" value="1"/>
</dbReference>
<gene>
    <name evidence="6" type="ORF">GL4_2983</name>
</gene>
<evidence type="ECO:0000256" key="4">
    <source>
        <dbReference type="ARBA" id="ARBA00023239"/>
    </source>
</evidence>
<dbReference type="GO" id="GO:0046872">
    <property type="term" value="F:metal ion binding"/>
    <property type="evidence" value="ECO:0007669"/>
    <property type="project" value="UniProtKB-KW"/>
</dbReference>
<keyword evidence="4" id="KW-0456">Lyase</keyword>
<dbReference type="InterPro" id="IPR011057">
    <property type="entry name" value="Mss4-like_sf"/>
</dbReference>
<dbReference type="Gene3D" id="3.90.1590.10">
    <property type="entry name" value="glutathione-dependent formaldehyde- activating enzyme (gfa)"/>
    <property type="match status" value="1"/>
</dbReference>
<keyword evidence="2" id="KW-0479">Metal-binding</keyword>
<dbReference type="SUPFAM" id="SSF51316">
    <property type="entry name" value="Mss4-like"/>
    <property type="match status" value="1"/>
</dbReference>
<dbReference type="RefSeq" id="WP_045368541.1">
    <property type="nucleotide sequence ID" value="NZ_AP014648.1"/>
</dbReference>
<evidence type="ECO:0000259" key="5">
    <source>
        <dbReference type="PROSITE" id="PS51891"/>
    </source>
</evidence>
<evidence type="ECO:0000313" key="6">
    <source>
        <dbReference type="EMBL" id="BAQ18415.1"/>
    </source>
</evidence>
<sequence length="148" mass="15849">MADDESTTENADGFAGGCLCGAVRYQSAAPPLIVGQCHCEDCRKTSGTDHVTHLMVPENGFTVTGTLKFFDFPADSGSIVSRGFCPECASPIFSRNSNMPGKILVRASSLDDLEIAKPQMIVYASRAPSWRYLDPDIPTFAEMPPGAP</sequence>
<dbReference type="PANTHER" id="PTHR33337:SF40">
    <property type="entry name" value="CENP-V_GFA DOMAIN-CONTAINING PROTEIN-RELATED"/>
    <property type="match status" value="1"/>
</dbReference>
<dbReference type="GO" id="GO:0016846">
    <property type="term" value="F:carbon-sulfur lyase activity"/>
    <property type="evidence" value="ECO:0007669"/>
    <property type="project" value="InterPro"/>
</dbReference>